<evidence type="ECO:0000256" key="10">
    <source>
        <dbReference type="RuleBase" id="RU363039"/>
    </source>
</evidence>
<dbReference type="PRINTS" id="PR01041">
    <property type="entry name" value="TRNASYNTHMET"/>
</dbReference>
<organism evidence="12 13">
    <name type="scientific">Mycoplasmopsis maculosa</name>
    <dbReference type="NCBI Taxonomy" id="114885"/>
    <lineage>
        <taxon>Bacteria</taxon>
        <taxon>Bacillati</taxon>
        <taxon>Mycoplasmatota</taxon>
        <taxon>Mycoplasmoidales</taxon>
        <taxon>Metamycoplasmataceae</taxon>
        <taxon>Mycoplasmopsis</taxon>
    </lineage>
</organism>
<name>A0A449B4E9_9BACT</name>
<evidence type="ECO:0000256" key="5">
    <source>
        <dbReference type="ARBA" id="ARBA00022741"/>
    </source>
</evidence>
<dbReference type="Proteomes" id="UP000290243">
    <property type="component" value="Chromosome"/>
</dbReference>
<evidence type="ECO:0000259" key="11">
    <source>
        <dbReference type="Pfam" id="PF09334"/>
    </source>
</evidence>
<keyword evidence="6 10" id="KW-0067">ATP-binding</keyword>
<evidence type="ECO:0000256" key="3">
    <source>
        <dbReference type="ARBA" id="ARBA00018753"/>
    </source>
</evidence>
<dbReference type="CDD" id="cd07957">
    <property type="entry name" value="Anticodon_Ia_Met"/>
    <property type="match status" value="1"/>
</dbReference>
<dbReference type="Gene3D" id="2.170.220.10">
    <property type="match status" value="1"/>
</dbReference>
<comment type="similarity">
    <text evidence="10">Belongs to the class-I aminoacyl-tRNA synthetase family.</text>
</comment>
<comment type="function">
    <text evidence="1">Is required not only for elongation of protein synthesis but also for the initiation of all mRNA translation through initiator tRNA(fMet) aminoacylation.</text>
</comment>
<keyword evidence="8 10" id="KW-0030">Aminoacyl-tRNA synthetase</keyword>
<evidence type="ECO:0000256" key="1">
    <source>
        <dbReference type="ARBA" id="ARBA00003314"/>
    </source>
</evidence>
<dbReference type="SUPFAM" id="SSF52374">
    <property type="entry name" value="Nucleotidylyl transferase"/>
    <property type="match status" value="1"/>
</dbReference>
<dbReference type="InterPro" id="IPR014758">
    <property type="entry name" value="Met-tRNA_synth"/>
</dbReference>
<dbReference type="Gene3D" id="1.10.730.10">
    <property type="entry name" value="Isoleucyl-tRNA Synthetase, Domain 1"/>
    <property type="match status" value="1"/>
</dbReference>
<keyword evidence="4 10" id="KW-0436">Ligase</keyword>
<dbReference type="InterPro" id="IPR009080">
    <property type="entry name" value="tRNAsynth_Ia_anticodon-bd"/>
</dbReference>
<evidence type="ECO:0000313" key="13">
    <source>
        <dbReference type="Proteomes" id="UP000290243"/>
    </source>
</evidence>
<dbReference type="OrthoDB" id="9810191at2"/>
<sequence length="516" mass="61246">MKDKKFYITTPIYYASGPLHIGHLYCTTVARTIANYKEIKGYEVKFLTGSDEHGQKIEEKAKQANKEPQKFVDDLVKTYKEMWEKWNIKYDYFSRTTDEFHVKTVKKIFTWFLQNDFIYKGYYEGLYSVSDEEFLTKNQAVQKEDGEYYHPISGHKLVNMKEESYFFKISKMQEWWLKEVQKNPNWLSPNKMVKEMIQNFFTDGIEDLSVTRENIKWGIKIDEDPKHTIYVWLDALFNYVTALKFDFDNSGQDYKEFWSNDKCETVHIIGKEISRFHFIYWIMFTHALGINMPSKIFAHGLLRDKDGRKMSKSLNNVIEPEYLREKYHEEMIKYYLTSQVILGEDSNFSEEKLVEIVNANLINNYGNLISRTLKMLNNSFPNGLIYSESLKDSHKKIDNEIKEFPDIFSNFMDNFEMDKALNYAIELSSKLNKYIDETTPWKLTDNLEELALVLSRLLNGIYAVSWALQITMPRKISEVAAALSIEKFEEKEIKNFNKFNNKKLIDKFKLFDRITK</sequence>
<dbReference type="SUPFAM" id="SSF47323">
    <property type="entry name" value="Anticodon-binding domain of a subclass of class I aminoacyl-tRNA synthetases"/>
    <property type="match status" value="1"/>
</dbReference>
<keyword evidence="13" id="KW-1185">Reference proteome</keyword>
<protein>
    <recommendedName>
        <fullName evidence="3">Methionine--tRNA ligase</fullName>
        <ecNumber evidence="2">6.1.1.10</ecNumber>
    </recommendedName>
    <alternativeName>
        <fullName evidence="9">Methionyl-tRNA synthetase</fullName>
    </alternativeName>
</protein>
<dbReference type="InterPro" id="IPR015413">
    <property type="entry name" value="Methionyl/Leucyl_tRNA_Synth"/>
</dbReference>
<dbReference type="KEGG" id="mmau:NCTC10168_00406"/>
<dbReference type="InterPro" id="IPR023457">
    <property type="entry name" value="Met-tRNA_synth_2"/>
</dbReference>
<feature type="domain" description="Methionyl/Leucyl tRNA synthetase" evidence="11">
    <location>
        <begin position="7"/>
        <end position="373"/>
    </location>
</feature>
<dbReference type="FunFam" id="2.170.220.10:FF:000002">
    <property type="entry name" value="Methionine--tRNA ligase"/>
    <property type="match status" value="1"/>
</dbReference>
<dbReference type="GO" id="GO:0006431">
    <property type="term" value="P:methionyl-tRNA aminoacylation"/>
    <property type="evidence" value="ECO:0007669"/>
    <property type="project" value="InterPro"/>
</dbReference>
<dbReference type="GO" id="GO:0005524">
    <property type="term" value="F:ATP binding"/>
    <property type="evidence" value="ECO:0007669"/>
    <property type="project" value="UniProtKB-KW"/>
</dbReference>
<evidence type="ECO:0000256" key="4">
    <source>
        <dbReference type="ARBA" id="ARBA00022598"/>
    </source>
</evidence>
<dbReference type="CDD" id="cd00814">
    <property type="entry name" value="MetRS_core"/>
    <property type="match status" value="1"/>
</dbReference>
<evidence type="ECO:0000256" key="2">
    <source>
        <dbReference type="ARBA" id="ARBA00012838"/>
    </source>
</evidence>
<dbReference type="RefSeq" id="WP_129646617.1">
    <property type="nucleotide sequence ID" value="NZ_LR215037.1"/>
</dbReference>
<evidence type="ECO:0000256" key="9">
    <source>
        <dbReference type="ARBA" id="ARBA00030904"/>
    </source>
</evidence>
<proteinExistence type="inferred from homology"/>
<dbReference type="AlphaFoldDB" id="A0A449B4E9"/>
<accession>A0A449B4E9</accession>
<evidence type="ECO:0000256" key="8">
    <source>
        <dbReference type="ARBA" id="ARBA00023146"/>
    </source>
</evidence>
<dbReference type="Gene3D" id="3.40.50.620">
    <property type="entry name" value="HUPs"/>
    <property type="match status" value="1"/>
</dbReference>
<dbReference type="EMBL" id="LR215037">
    <property type="protein sequence ID" value="VEU75484.1"/>
    <property type="molecule type" value="Genomic_DNA"/>
</dbReference>
<reference evidence="12 13" key="1">
    <citation type="submission" date="2019-01" db="EMBL/GenBank/DDBJ databases">
        <authorList>
            <consortium name="Pathogen Informatics"/>
        </authorList>
    </citation>
    <scope>NUCLEOTIDE SEQUENCE [LARGE SCALE GENOMIC DNA]</scope>
    <source>
        <strain evidence="12 13">NCTC10168</strain>
    </source>
</reference>
<evidence type="ECO:0000256" key="6">
    <source>
        <dbReference type="ARBA" id="ARBA00022840"/>
    </source>
</evidence>
<gene>
    <name evidence="12" type="primary">metG</name>
    <name evidence="12" type="ORF">NCTC10168_00406</name>
</gene>
<keyword evidence="5 10" id="KW-0547">Nucleotide-binding</keyword>
<dbReference type="GO" id="GO:0004825">
    <property type="term" value="F:methionine-tRNA ligase activity"/>
    <property type="evidence" value="ECO:0007669"/>
    <property type="project" value="UniProtKB-EC"/>
</dbReference>
<dbReference type="EC" id="6.1.1.10" evidence="2"/>
<evidence type="ECO:0000256" key="7">
    <source>
        <dbReference type="ARBA" id="ARBA00022917"/>
    </source>
</evidence>
<evidence type="ECO:0000313" key="12">
    <source>
        <dbReference type="EMBL" id="VEU75484.1"/>
    </source>
</evidence>
<keyword evidence="7 10" id="KW-0648">Protein biosynthesis</keyword>
<dbReference type="NCBIfam" id="TIGR00398">
    <property type="entry name" value="metG"/>
    <property type="match status" value="1"/>
</dbReference>
<dbReference type="InterPro" id="IPR014729">
    <property type="entry name" value="Rossmann-like_a/b/a_fold"/>
</dbReference>
<dbReference type="PANTHER" id="PTHR43326">
    <property type="entry name" value="METHIONYL-TRNA SYNTHETASE"/>
    <property type="match status" value="1"/>
</dbReference>
<dbReference type="InterPro" id="IPR041872">
    <property type="entry name" value="Anticodon_Met"/>
</dbReference>
<dbReference type="InterPro" id="IPR033911">
    <property type="entry name" value="MetRS_core"/>
</dbReference>
<dbReference type="Pfam" id="PF09334">
    <property type="entry name" value="tRNA-synt_1g"/>
    <property type="match status" value="1"/>
</dbReference>
<dbReference type="PANTHER" id="PTHR43326:SF1">
    <property type="entry name" value="METHIONINE--TRNA LIGASE, MITOCHONDRIAL"/>
    <property type="match status" value="1"/>
</dbReference>